<evidence type="ECO:0000313" key="1">
    <source>
        <dbReference type="EMBL" id="OGZ37400.1"/>
    </source>
</evidence>
<sequence>MKKVVIVREGQWGLVKKESYEEFIEILKEILEKAVSPDGKEKIAEVEVVETSAEALLKLRMGGIDTLIFISRDKLAEARQIKKVHRRLKVVLFTGLIPEEEIILVDKGWLLDSREIKHIVLY</sequence>
<accession>A0A1G2FIC0</accession>
<proteinExistence type="predicted"/>
<comment type="caution">
    <text evidence="1">The sequence shown here is derived from an EMBL/GenBank/DDBJ whole genome shotgun (WGS) entry which is preliminary data.</text>
</comment>
<gene>
    <name evidence="1" type="ORF">A3J64_01665</name>
</gene>
<protein>
    <submittedName>
        <fullName evidence="1">Uncharacterized protein</fullName>
    </submittedName>
</protein>
<dbReference type="EMBL" id="MHNB01000008">
    <property type="protein sequence ID" value="OGZ37400.1"/>
    <property type="molecule type" value="Genomic_DNA"/>
</dbReference>
<organism evidence="1 2">
    <name type="scientific">Candidatus Portnoybacteria bacterium RIFCSPHIGHO2_12_FULL_38_9</name>
    <dbReference type="NCBI Taxonomy" id="1801997"/>
    <lineage>
        <taxon>Bacteria</taxon>
        <taxon>Candidatus Portnoyibacteriota</taxon>
    </lineage>
</organism>
<dbReference type="Proteomes" id="UP000177061">
    <property type="component" value="Unassembled WGS sequence"/>
</dbReference>
<evidence type="ECO:0000313" key="2">
    <source>
        <dbReference type="Proteomes" id="UP000177061"/>
    </source>
</evidence>
<dbReference type="AlphaFoldDB" id="A0A1G2FIC0"/>
<name>A0A1G2FIC0_9BACT</name>
<reference evidence="1 2" key="1">
    <citation type="journal article" date="2016" name="Nat. Commun.">
        <title>Thousands of microbial genomes shed light on interconnected biogeochemical processes in an aquifer system.</title>
        <authorList>
            <person name="Anantharaman K."/>
            <person name="Brown C.T."/>
            <person name="Hug L.A."/>
            <person name="Sharon I."/>
            <person name="Castelle C.J."/>
            <person name="Probst A.J."/>
            <person name="Thomas B.C."/>
            <person name="Singh A."/>
            <person name="Wilkins M.J."/>
            <person name="Karaoz U."/>
            <person name="Brodie E.L."/>
            <person name="Williams K.H."/>
            <person name="Hubbard S.S."/>
            <person name="Banfield J.F."/>
        </authorList>
    </citation>
    <scope>NUCLEOTIDE SEQUENCE [LARGE SCALE GENOMIC DNA]</scope>
</reference>